<dbReference type="RefSeq" id="WP_113882882.1">
    <property type="nucleotide sequence ID" value="NZ_QNSF01000006.1"/>
</dbReference>
<keyword evidence="1" id="KW-0812">Transmembrane</keyword>
<feature type="transmembrane region" description="Helical" evidence="1">
    <location>
        <begin position="6"/>
        <end position="28"/>
    </location>
</feature>
<evidence type="ECO:0000313" key="2">
    <source>
        <dbReference type="EMBL" id="RBP92887.1"/>
    </source>
</evidence>
<evidence type="ECO:0000256" key="1">
    <source>
        <dbReference type="SAM" id="Phobius"/>
    </source>
</evidence>
<dbReference type="AlphaFoldDB" id="A0A366JUK1"/>
<keyword evidence="3" id="KW-1185">Reference proteome</keyword>
<protein>
    <submittedName>
        <fullName evidence="2">Uncharacterized protein</fullName>
    </submittedName>
</protein>
<name>A0A366JUK1_CYTFI</name>
<dbReference type="OrthoDB" id="2439508at2"/>
<dbReference type="Proteomes" id="UP000252731">
    <property type="component" value="Unassembled WGS sequence"/>
</dbReference>
<reference evidence="2 3" key="1">
    <citation type="submission" date="2018-06" db="EMBL/GenBank/DDBJ databases">
        <title>Freshwater and sediment microbial communities from various areas in North America, analyzing microbe dynamics in response to fracking.</title>
        <authorList>
            <person name="Lamendella R."/>
        </authorList>
    </citation>
    <scope>NUCLEOTIDE SEQUENCE [LARGE SCALE GENOMIC DNA]</scope>
    <source>
        <strain evidence="2 3">14_TX</strain>
    </source>
</reference>
<gene>
    <name evidence="2" type="ORF">DFO70_10616</name>
</gene>
<dbReference type="EMBL" id="QNSF01000006">
    <property type="protein sequence ID" value="RBP92887.1"/>
    <property type="molecule type" value="Genomic_DNA"/>
</dbReference>
<comment type="caution">
    <text evidence="2">The sequence shown here is derived from an EMBL/GenBank/DDBJ whole genome shotgun (WGS) entry which is preliminary data.</text>
</comment>
<sequence>MVFGSFLFSIILWIAGLFILYIVISAAVRDGINKSVAGQFIETKYGIKKERDSFLERDLDNDK</sequence>
<evidence type="ECO:0000313" key="3">
    <source>
        <dbReference type="Proteomes" id="UP000252731"/>
    </source>
</evidence>
<keyword evidence="1" id="KW-0472">Membrane</keyword>
<accession>A0A366JUK1</accession>
<organism evidence="2 3">
    <name type="scientific">Cytobacillus firmus</name>
    <name type="common">Bacillus firmus</name>
    <dbReference type="NCBI Taxonomy" id="1399"/>
    <lineage>
        <taxon>Bacteria</taxon>
        <taxon>Bacillati</taxon>
        <taxon>Bacillota</taxon>
        <taxon>Bacilli</taxon>
        <taxon>Bacillales</taxon>
        <taxon>Bacillaceae</taxon>
        <taxon>Cytobacillus</taxon>
    </lineage>
</organism>
<proteinExistence type="predicted"/>
<keyword evidence="1" id="KW-1133">Transmembrane helix</keyword>